<gene>
    <name evidence="8" type="ORF">OCBIM_22023132mg</name>
</gene>
<dbReference type="OrthoDB" id="6060579at2759"/>
<sequence>MVRHKTLKRFTPKANSSKAIHSEQSNRRKIHMDSLECKSKFCQCWKDDKDSKLPNAETITAKLQVNKMRKEVVPKFNNATQNVVALLSSNNPSEVLRELLTSGWDINEKSVIDGATALAEAIAHKRFDVVKCLITNGADISIRDDYGKTALMKAIMVKDSNIFHIIWQLRNDSISLLETDLQGKTLLHLAVEVQWEKCVLLLINNGASVNSCDNEGKIPLMLAASQGHNRIVEQLILAGSNILAADKYEETSICHAYQSLMWCTAQQMLNRLTANECRQYVKSLLEKIRSPKECTEAEKIEYYGWILLCLMATAQLVEKDAYIMKVYYKLKVIANVLSSLQMFINKCETVTFISLLCVNCCLTFNFVSCQLEITYRFVLQFLHAGGPEFFLKAATFHQKDGNKNYFCSTACLLPILFLSEVNSGKEWLRNNVMRLLPLVQSFQDCCLENCFLMFTIKLSGKGSQSIHKKIWTHFIEYFNTIAYEKQQETIAQLLGDEIRLNKKKEKKLVKKQLKRKHHPQQSQQAYENPLSEANNGAVTDNTNKSSSDSIFKDVEQEVHDSNLGKLRVDNTSDQSLLSPTELSRKTCKKMLLMNSVSKNSHDAFPSPDGNSLDTICEKSVENIKTVSEDLPSKSYNEVEHNTNVNRDCYSIDEDLGAQWTTVVAKKSTCKYENRTKHGMKTEAKIPEKIDNNSRKSSSYPITKHYVNEGAVKVDSTLGSNFRTQNNKTALNATSENRNIPVESDKITPRKNFLCPTYSTNVPQDLNKQKFQATQVPSSESPEKYKAKPVSGRRNSINSTPSPYPYFSKKNKSNLATKQNVNCTYSSVLDSQHKTGKISLEELLIAKIESYCKSEDNLVDNNYASLETKPETSVENTHITNPSKESNVGLPFFMPSIHFESEKDWKPARINKKSLQTDVQEDRPEVMKVVTPRQVLPNKTLTKSDDLDTQVFLDKKHAQVIHNAPAVDNQPDVNRTDVNFKPDVNTTPDVNFEPNVNITPDVKTTLVDVTPVAITTLVDVTPVAKTTLVDVTPVAITTHVNVTLDADTKPDVGITPNVDVPDDDDTAVIDTISDLDVTEDLDDTPDLGAMPDLDVTQELDSAAELDVTPDVESISNYTTTQNIQSVHISRNHEFVNSATKSQDISTNKENYLQMEDDNLDNKEYFKIRQKKEDFTNNSLSKELKLVERAQSVNSHFFQDLLLPVQQKGDEKHEQKNEKVSESIEKSMERAFSFKTPKQYTESNKENCLKKTETKRYHMARFSKDPVCLNLSSVRSSPAFRDIQLTWMRQYLQQLCQNSITRDLVYNHNAFYYMTYFSQKEKDSLMSDFPEIFSSNVSTGYHISYHLTKTSMKEDNKDSTLKQKLNIPMFLKQPTIFSDIKKSFVPFEKHQKSVRWQKHLNHLLQLSPRNLCYVEDVILPLYIRNYNINVRGNHFVVVGLLSDGTELAVKLYRANECPVVCGALRKLSQVSLDSRFVVNYKSVMVGQKFFLATMNLCECNLKEYIDWKKYSNRFDLNTASYLFWHMVSSLKYLHDNNIVHGRLEPKNILITVYGKLLLSNYGFHSSWIHGPDCQNCNYFMSDSQKCWQPSEFLRSCDGQKFSIKSDIQVAGMVAYFILSGGHHPFGKSSSEIPLNIILHEKQLCNLSLEASDIVTMMLSAIPDERPTASEVLKHPYFWSNQRKLQFLLTVGSDILNALMLQKNYNTEASIIYCLSICDTIGYFKNWMSLIDMIILEELQKIRPIRNSMIELVIFLYNTCILYKQLSQEVKDILGEPFNYFLKKFPKLFQVIFHVIGKSNHRHRNIYRIFY</sequence>
<dbReference type="InterPro" id="IPR010513">
    <property type="entry name" value="KEN_dom"/>
</dbReference>
<dbReference type="Pfam" id="PF06479">
    <property type="entry name" value="Ribonuc_2-5A"/>
    <property type="match status" value="1"/>
</dbReference>
<dbReference type="PROSITE" id="PS50088">
    <property type="entry name" value="ANK_REPEAT"/>
    <property type="match status" value="3"/>
</dbReference>
<dbReference type="Pfam" id="PF00069">
    <property type="entry name" value="Pkinase"/>
    <property type="match status" value="1"/>
</dbReference>
<dbReference type="SUPFAM" id="SSF56112">
    <property type="entry name" value="Protein kinase-like (PK-like)"/>
    <property type="match status" value="1"/>
</dbReference>
<evidence type="ECO:0000256" key="4">
    <source>
        <dbReference type="PROSITE-ProRule" id="PRU00023"/>
    </source>
</evidence>
<dbReference type="GO" id="GO:0070059">
    <property type="term" value="P:intrinsic apoptotic signaling pathway in response to endoplasmic reticulum stress"/>
    <property type="evidence" value="ECO:0007669"/>
    <property type="project" value="TreeGrafter"/>
</dbReference>
<dbReference type="GO" id="GO:0036498">
    <property type="term" value="P:IRE1-mediated unfolded protein response"/>
    <property type="evidence" value="ECO:0007669"/>
    <property type="project" value="TreeGrafter"/>
</dbReference>
<dbReference type="SMART" id="SM00220">
    <property type="entry name" value="S_TKc"/>
    <property type="match status" value="1"/>
</dbReference>
<feature type="compositionally biased region" description="Basic residues" evidence="5">
    <location>
        <begin position="510"/>
        <end position="519"/>
    </location>
</feature>
<dbReference type="InterPro" id="IPR045133">
    <property type="entry name" value="IRE1/2-like"/>
</dbReference>
<keyword evidence="2" id="KW-0547">Nucleotide-binding</keyword>
<feature type="domain" description="Protein kinase" evidence="6">
    <location>
        <begin position="1421"/>
        <end position="1675"/>
    </location>
</feature>
<dbReference type="PROSITE" id="PS51392">
    <property type="entry name" value="KEN"/>
    <property type="match status" value="1"/>
</dbReference>
<feature type="region of interest" description="Disordered" evidence="5">
    <location>
        <begin position="1"/>
        <end position="27"/>
    </location>
</feature>
<dbReference type="PROSITE" id="PS50011">
    <property type="entry name" value="PROTEIN_KINASE_DOM"/>
    <property type="match status" value="1"/>
</dbReference>
<evidence type="ECO:0000256" key="2">
    <source>
        <dbReference type="ARBA" id="ARBA00022741"/>
    </source>
</evidence>
<evidence type="ECO:0000259" key="6">
    <source>
        <dbReference type="PROSITE" id="PS50011"/>
    </source>
</evidence>
<dbReference type="OMA" id="HPKPNTD"/>
<accession>A0A0L8H3S0</accession>
<dbReference type="SMART" id="SM00248">
    <property type="entry name" value="ANK"/>
    <property type="match status" value="5"/>
</dbReference>
<keyword evidence="4" id="KW-0040">ANK repeat</keyword>
<dbReference type="InterPro" id="IPR002110">
    <property type="entry name" value="Ankyrin_rpt"/>
</dbReference>
<dbReference type="KEGG" id="obi:106873009"/>
<evidence type="ECO:0000313" key="8">
    <source>
        <dbReference type="EMBL" id="KOF83852.1"/>
    </source>
</evidence>
<dbReference type="GO" id="GO:0004521">
    <property type="term" value="F:RNA endonuclease activity"/>
    <property type="evidence" value="ECO:0007669"/>
    <property type="project" value="InterPro"/>
</dbReference>
<dbReference type="GO" id="GO:0051082">
    <property type="term" value="F:unfolded protein binding"/>
    <property type="evidence" value="ECO:0007669"/>
    <property type="project" value="TreeGrafter"/>
</dbReference>
<dbReference type="PANTHER" id="PTHR13954:SF6">
    <property type="entry name" value="NON-SPECIFIC SERINE_THREONINE PROTEIN KINASE"/>
    <property type="match status" value="1"/>
</dbReference>
<dbReference type="PROSITE" id="PS50297">
    <property type="entry name" value="ANK_REP_REGION"/>
    <property type="match status" value="3"/>
</dbReference>
<dbReference type="Gene3D" id="1.10.510.10">
    <property type="entry name" value="Transferase(Phosphotransferase) domain 1"/>
    <property type="match status" value="1"/>
</dbReference>
<dbReference type="EMBL" id="KQ419354">
    <property type="protein sequence ID" value="KOF83852.1"/>
    <property type="molecule type" value="Genomic_DNA"/>
</dbReference>
<feature type="compositionally biased region" description="Basic residues" evidence="5">
    <location>
        <begin position="1"/>
        <end position="11"/>
    </location>
</feature>
<dbReference type="SUPFAM" id="SSF48403">
    <property type="entry name" value="Ankyrin repeat"/>
    <property type="match status" value="1"/>
</dbReference>
<dbReference type="InterPro" id="IPR011009">
    <property type="entry name" value="Kinase-like_dom_sf"/>
</dbReference>
<dbReference type="InterPro" id="IPR038357">
    <property type="entry name" value="KEN_sf"/>
</dbReference>
<evidence type="ECO:0000256" key="1">
    <source>
        <dbReference type="ARBA" id="ARBA00022729"/>
    </source>
</evidence>
<dbReference type="GO" id="GO:0006397">
    <property type="term" value="P:mRNA processing"/>
    <property type="evidence" value="ECO:0007669"/>
    <property type="project" value="InterPro"/>
</dbReference>
<reference evidence="8" key="1">
    <citation type="submission" date="2015-07" db="EMBL/GenBank/DDBJ databases">
        <title>MeaNS - Measles Nucleotide Surveillance Program.</title>
        <authorList>
            <person name="Tran T."/>
            <person name="Druce J."/>
        </authorList>
    </citation>
    <scope>NUCLEOTIDE SEQUENCE</scope>
    <source>
        <strain evidence="8">UCB-OBI-ISO-001</strain>
        <tissue evidence="8">Gonad</tissue>
    </source>
</reference>
<dbReference type="Pfam" id="PF12796">
    <property type="entry name" value="Ank_2"/>
    <property type="match status" value="2"/>
</dbReference>
<dbReference type="Gene3D" id="1.20.1440.180">
    <property type="entry name" value="KEN domain"/>
    <property type="match status" value="1"/>
</dbReference>
<feature type="repeat" description="ANK" evidence="4">
    <location>
        <begin position="113"/>
        <end position="145"/>
    </location>
</feature>
<dbReference type="PANTHER" id="PTHR13954">
    <property type="entry name" value="IRE1-RELATED"/>
    <property type="match status" value="1"/>
</dbReference>
<evidence type="ECO:0000256" key="3">
    <source>
        <dbReference type="ARBA" id="ARBA00022840"/>
    </source>
</evidence>
<dbReference type="GO" id="GO:1990604">
    <property type="term" value="C:IRE1-TRAF2-ASK1 complex"/>
    <property type="evidence" value="ECO:0007669"/>
    <property type="project" value="TreeGrafter"/>
</dbReference>
<keyword evidence="3" id="KW-0067">ATP-binding</keyword>
<feature type="region of interest" description="Disordered" evidence="5">
    <location>
        <begin position="771"/>
        <end position="805"/>
    </location>
</feature>
<evidence type="ECO:0000256" key="5">
    <source>
        <dbReference type="SAM" id="MobiDB-lite"/>
    </source>
</evidence>
<dbReference type="GO" id="GO:0004674">
    <property type="term" value="F:protein serine/threonine kinase activity"/>
    <property type="evidence" value="ECO:0007669"/>
    <property type="project" value="InterPro"/>
</dbReference>
<dbReference type="STRING" id="37653.A0A0L8H3S0"/>
<dbReference type="GO" id="GO:0005524">
    <property type="term" value="F:ATP binding"/>
    <property type="evidence" value="ECO:0007669"/>
    <property type="project" value="UniProtKB-KW"/>
</dbReference>
<feature type="repeat" description="ANK" evidence="4">
    <location>
        <begin position="182"/>
        <end position="214"/>
    </location>
</feature>
<dbReference type="InterPro" id="IPR000719">
    <property type="entry name" value="Prot_kinase_dom"/>
</dbReference>
<feature type="repeat" description="ANK" evidence="4">
    <location>
        <begin position="215"/>
        <end position="247"/>
    </location>
</feature>
<dbReference type="InterPro" id="IPR036770">
    <property type="entry name" value="Ankyrin_rpt-contain_sf"/>
</dbReference>
<feature type="compositionally biased region" description="Polar residues" evidence="5">
    <location>
        <begin position="520"/>
        <end position="547"/>
    </location>
</feature>
<proteinExistence type="predicted"/>
<keyword evidence="1" id="KW-0732">Signal</keyword>
<feature type="region of interest" description="Disordered" evidence="5">
    <location>
        <begin position="510"/>
        <end position="547"/>
    </location>
</feature>
<evidence type="ECO:0000259" key="7">
    <source>
        <dbReference type="PROSITE" id="PS51392"/>
    </source>
</evidence>
<protein>
    <recommendedName>
        <fullName evidence="9">Protein kinase domain-containing protein</fullName>
    </recommendedName>
</protein>
<evidence type="ECO:0008006" key="9">
    <source>
        <dbReference type="Google" id="ProtNLM"/>
    </source>
</evidence>
<feature type="domain" description="KEN" evidence="7">
    <location>
        <begin position="1678"/>
        <end position="1808"/>
    </location>
</feature>
<dbReference type="Gene3D" id="1.25.40.20">
    <property type="entry name" value="Ankyrin repeat-containing domain"/>
    <property type="match status" value="1"/>
</dbReference>
<name>A0A0L8H3S0_OCTBM</name>
<organism evidence="8">
    <name type="scientific">Octopus bimaculoides</name>
    <name type="common">California two-spotted octopus</name>
    <dbReference type="NCBI Taxonomy" id="37653"/>
    <lineage>
        <taxon>Eukaryota</taxon>
        <taxon>Metazoa</taxon>
        <taxon>Spiralia</taxon>
        <taxon>Lophotrochozoa</taxon>
        <taxon>Mollusca</taxon>
        <taxon>Cephalopoda</taxon>
        <taxon>Coleoidea</taxon>
        <taxon>Octopodiformes</taxon>
        <taxon>Octopoda</taxon>
        <taxon>Incirrata</taxon>
        <taxon>Octopodidae</taxon>
        <taxon>Octopus</taxon>
    </lineage>
</organism>